<sequence length="148" mass="15915">MMTTQQVKTASTCPPPETAQGTHVFDILGYSKHRGMGADYFIRSGVELCSRTGPSRPGGPTPFMYVVHCHELTPLRTGLDWGLRCCSAPVIIYSSEGCGRQAQHARAGPDLRLLSMSDKVRASCDLRLVNPATGVATSVHPTLIIDSS</sequence>
<protein>
    <submittedName>
        <fullName evidence="1">Uncharacterized protein</fullName>
    </submittedName>
</protein>
<evidence type="ECO:0000313" key="1">
    <source>
        <dbReference type="EMBL" id="CAD6265846.1"/>
    </source>
</evidence>
<proteinExistence type="predicted"/>
<dbReference type="OrthoDB" id="6359816at2759"/>
<dbReference type="EMBL" id="CAJGYO010000013">
    <property type="protein sequence ID" value="CAD6265846.1"/>
    <property type="molecule type" value="Genomic_DNA"/>
</dbReference>
<dbReference type="AlphaFoldDB" id="A0A811R715"/>
<dbReference type="Proteomes" id="UP000604825">
    <property type="component" value="Unassembled WGS sequence"/>
</dbReference>
<keyword evidence="2" id="KW-1185">Reference proteome</keyword>
<evidence type="ECO:0000313" key="2">
    <source>
        <dbReference type="Proteomes" id="UP000604825"/>
    </source>
</evidence>
<organism evidence="1 2">
    <name type="scientific">Miscanthus lutarioriparius</name>
    <dbReference type="NCBI Taxonomy" id="422564"/>
    <lineage>
        <taxon>Eukaryota</taxon>
        <taxon>Viridiplantae</taxon>
        <taxon>Streptophyta</taxon>
        <taxon>Embryophyta</taxon>
        <taxon>Tracheophyta</taxon>
        <taxon>Spermatophyta</taxon>
        <taxon>Magnoliopsida</taxon>
        <taxon>Liliopsida</taxon>
        <taxon>Poales</taxon>
        <taxon>Poaceae</taxon>
        <taxon>PACMAD clade</taxon>
        <taxon>Panicoideae</taxon>
        <taxon>Andropogonodae</taxon>
        <taxon>Andropogoneae</taxon>
        <taxon>Saccharinae</taxon>
        <taxon>Miscanthus</taxon>
    </lineage>
</organism>
<comment type="caution">
    <text evidence="1">The sequence shown here is derived from an EMBL/GenBank/DDBJ whole genome shotgun (WGS) entry which is preliminary data.</text>
</comment>
<name>A0A811R715_9POAL</name>
<accession>A0A811R715</accession>
<gene>
    <name evidence="1" type="ORF">NCGR_LOCUS49151</name>
</gene>
<reference evidence="1" key="1">
    <citation type="submission" date="2020-10" db="EMBL/GenBank/DDBJ databases">
        <authorList>
            <person name="Han B."/>
            <person name="Lu T."/>
            <person name="Zhao Q."/>
            <person name="Huang X."/>
            <person name="Zhao Y."/>
        </authorList>
    </citation>
    <scope>NUCLEOTIDE SEQUENCE</scope>
</reference>